<sequence>MRKIALSIAALITSVSASYASFQCPAGQPAWHAQDKQKADYYLYGTNGFVWGSKLYLERWDKGTLTWRVSPERTCSNGVSICYMQFPKVDENQADKSKEEHLFSVPYEEISDDQDYSKYIVVSPLTQQAWYAGGIKVERFNKAENEPELVIAPNIYTKMNCAKDTQKLVFLNAANIGIKKAKIAPDELVTARLSGAMKSMYDCNPEARSTCLEMLYKDDAYVKQHKAKYEIYEWGEWYDMAPDDEGRNKYWADLHRQAAQEGYNLFTNAELQEAAGVNFEKK</sequence>
<accession>A0AA42GUK6</accession>
<reference evidence="2" key="1">
    <citation type="submission" date="2022-09" db="EMBL/GenBank/DDBJ databases">
        <title>Intensive care unit water sources are persistently colonized with multi-drug resistant bacteria and are the site of extensive horizontal gene transfer of antibiotic resistance genes.</title>
        <authorList>
            <person name="Diorio-Toth L."/>
        </authorList>
    </citation>
    <scope>NUCLEOTIDE SEQUENCE</scope>
    <source>
        <strain evidence="2">GD04153</strain>
    </source>
</reference>
<feature type="signal peptide" evidence="1">
    <location>
        <begin position="1"/>
        <end position="20"/>
    </location>
</feature>
<gene>
    <name evidence="2" type="ORF">N7376_04720</name>
</gene>
<evidence type="ECO:0000256" key="1">
    <source>
        <dbReference type="SAM" id="SignalP"/>
    </source>
</evidence>
<comment type="caution">
    <text evidence="2">The sequence shown here is derived from an EMBL/GenBank/DDBJ whole genome shotgun (WGS) entry which is preliminary data.</text>
</comment>
<organism evidence="2 3">
    <name type="scientific">Brucella intermedia GD04153</name>
    <dbReference type="NCBI Taxonomy" id="2975438"/>
    <lineage>
        <taxon>Bacteria</taxon>
        <taxon>Pseudomonadati</taxon>
        <taxon>Pseudomonadota</taxon>
        <taxon>Alphaproteobacteria</taxon>
        <taxon>Hyphomicrobiales</taxon>
        <taxon>Brucellaceae</taxon>
        <taxon>Brucella/Ochrobactrum group</taxon>
        <taxon>Brucella</taxon>
    </lineage>
</organism>
<dbReference type="AlphaFoldDB" id="A0AA42GUK6"/>
<proteinExistence type="predicted"/>
<dbReference type="EMBL" id="JAODYY010000001">
    <property type="protein sequence ID" value="MDH0123286.1"/>
    <property type="molecule type" value="Genomic_DNA"/>
</dbReference>
<feature type="chain" id="PRO_5041212580" description="YARHG domain-containing protein" evidence="1">
    <location>
        <begin position="21"/>
        <end position="282"/>
    </location>
</feature>
<name>A0AA42GUK6_9HYPH</name>
<keyword evidence="1" id="KW-0732">Signal</keyword>
<evidence type="ECO:0000313" key="2">
    <source>
        <dbReference type="EMBL" id="MDH0123286.1"/>
    </source>
</evidence>
<dbReference type="Proteomes" id="UP001158087">
    <property type="component" value="Unassembled WGS sequence"/>
</dbReference>
<evidence type="ECO:0008006" key="4">
    <source>
        <dbReference type="Google" id="ProtNLM"/>
    </source>
</evidence>
<protein>
    <recommendedName>
        <fullName evidence="4">YARHG domain-containing protein</fullName>
    </recommendedName>
</protein>
<evidence type="ECO:0000313" key="3">
    <source>
        <dbReference type="Proteomes" id="UP001158087"/>
    </source>
</evidence>